<evidence type="ECO:0000256" key="1">
    <source>
        <dbReference type="ARBA" id="ARBA00023002"/>
    </source>
</evidence>
<protein>
    <submittedName>
        <fullName evidence="3">Fe(II)/2-oxoglutarate-dependent dioxygenase nvfI</fullName>
    </submittedName>
</protein>
<dbReference type="AlphaFoldDB" id="A0A9Q8LE44"/>
<sequence>MSIDGNHVKLTNHRYEYSTVVIQDMRSISPYDMSPFTLDRSGFTVLSDILNASQIESDHAIKTQYFEHIRALLLRTFPHYTDIFYAGHLQRRRHPAFPHALPNSVEGELHYAQPLTVPHLDYTPTSAAQRLAQLCGPGENTAVDKPFDQLNVWRVTQGPNNDWPLALCDFRTVDLARDAVQNRVVGTDDGASENYHLQKHAAHRWYYVSDQTTDEVIVFRNSCSEGRDKPWAWHTAFDTGDTADSCRESIELVLFAVL</sequence>
<organism evidence="3 4">
    <name type="scientific">Passalora fulva</name>
    <name type="common">Tomato leaf mold</name>
    <name type="synonym">Cladosporium fulvum</name>
    <dbReference type="NCBI Taxonomy" id="5499"/>
    <lineage>
        <taxon>Eukaryota</taxon>
        <taxon>Fungi</taxon>
        <taxon>Dikarya</taxon>
        <taxon>Ascomycota</taxon>
        <taxon>Pezizomycotina</taxon>
        <taxon>Dothideomycetes</taxon>
        <taxon>Dothideomycetidae</taxon>
        <taxon>Mycosphaerellales</taxon>
        <taxon>Mycosphaerellaceae</taxon>
        <taxon>Fulvia</taxon>
    </lineage>
</organism>
<dbReference type="PANTHER" id="PTHR34598">
    <property type="entry name" value="BLL6449 PROTEIN"/>
    <property type="match status" value="1"/>
</dbReference>
<evidence type="ECO:0000313" key="4">
    <source>
        <dbReference type="Proteomes" id="UP000756132"/>
    </source>
</evidence>
<dbReference type="KEGG" id="ffu:CLAFUR5_04056"/>
<keyword evidence="1" id="KW-0560">Oxidoreductase</keyword>
<dbReference type="GO" id="GO:0051213">
    <property type="term" value="F:dioxygenase activity"/>
    <property type="evidence" value="ECO:0007669"/>
    <property type="project" value="UniProtKB-KW"/>
</dbReference>
<keyword evidence="4" id="KW-1185">Reference proteome</keyword>
<reference evidence="3" key="1">
    <citation type="submission" date="2021-12" db="EMBL/GenBank/DDBJ databases">
        <authorList>
            <person name="Zaccaron A."/>
            <person name="Stergiopoulos I."/>
        </authorList>
    </citation>
    <scope>NUCLEOTIDE SEQUENCE</scope>
    <source>
        <strain evidence="3">Race5_Kim</strain>
    </source>
</reference>
<accession>A0A9Q8LE44</accession>
<name>A0A9Q8LE44_PASFU</name>
<proteinExistence type="inferred from homology"/>
<dbReference type="OrthoDB" id="412788at2759"/>
<evidence type="ECO:0000256" key="2">
    <source>
        <dbReference type="ARBA" id="ARBA00023604"/>
    </source>
</evidence>
<reference evidence="3" key="2">
    <citation type="journal article" date="2022" name="Microb. Genom.">
        <title>A chromosome-scale genome assembly of the tomato pathogen Cladosporium fulvum reveals a compartmentalized genome architecture and the presence of a dispensable chromosome.</title>
        <authorList>
            <person name="Zaccaron A.Z."/>
            <person name="Chen L.H."/>
            <person name="Samaras A."/>
            <person name="Stergiopoulos I."/>
        </authorList>
    </citation>
    <scope>NUCLEOTIDE SEQUENCE</scope>
    <source>
        <strain evidence="3">Race5_Kim</strain>
    </source>
</reference>
<dbReference type="GeneID" id="71983934"/>
<dbReference type="Proteomes" id="UP000756132">
    <property type="component" value="Chromosome 4"/>
</dbReference>
<comment type="similarity">
    <text evidence="2">Belongs to the asaB hydroxylase/desaturase family.</text>
</comment>
<gene>
    <name evidence="3" type="ORF">CLAFUR5_04056</name>
</gene>
<dbReference type="NCBIfam" id="NF041278">
    <property type="entry name" value="CmcJ_NvfI_EfuI"/>
    <property type="match status" value="1"/>
</dbReference>
<evidence type="ECO:0000313" key="3">
    <source>
        <dbReference type="EMBL" id="UJO15738.1"/>
    </source>
</evidence>
<dbReference type="PANTHER" id="PTHR34598:SF3">
    <property type="entry name" value="OXIDOREDUCTASE AN1597"/>
    <property type="match status" value="1"/>
</dbReference>
<dbReference type="RefSeq" id="XP_047760104.1">
    <property type="nucleotide sequence ID" value="XM_047903204.1"/>
</dbReference>
<dbReference type="EMBL" id="CP090166">
    <property type="protein sequence ID" value="UJO15738.1"/>
    <property type="molecule type" value="Genomic_DNA"/>
</dbReference>
<keyword evidence="3" id="KW-0223">Dioxygenase</keyword>
<dbReference type="InterPro" id="IPR044053">
    <property type="entry name" value="AsaB-like"/>
</dbReference>